<name>A0A5B6UJA8_9ROSI</name>
<dbReference type="CDD" id="cd11019">
    <property type="entry name" value="OsENODL1_like"/>
    <property type="match status" value="1"/>
</dbReference>
<evidence type="ECO:0000256" key="1">
    <source>
        <dbReference type="ARBA" id="ARBA00004609"/>
    </source>
</evidence>
<dbReference type="Proteomes" id="UP000325315">
    <property type="component" value="Unassembled WGS sequence"/>
</dbReference>
<sequence>MKSIPSHDTHERTANVEKTIVYTPLDSLYLTVRSISLFFMLFINRYNGEGTTSQRLSAPENAMCLAIKTYPSQLFQTFDFPMAAKAFSRSITPSLVLLFIFLSSAQGKEIMVGGKTGAWKIPSSESDSLNKWAEKARFQIGDSLVWKYDGGKDSVLQVSKEDYTSCNTSNPIAEYKDGNTKVKLEKSGPYFFMSGAKGHCEQGQKMIVVVMSQKRRYIGISPAPSPVDFEGPAVAPTSGVAGLKAGLLVTVGVLVLGLF</sequence>
<evidence type="ECO:0000256" key="3">
    <source>
        <dbReference type="ARBA" id="ARBA00022622"/>
    </source>
</evidence>
<keyword evidence="8" id="KW-0449">Lipoprotein</keyword>
<dbReference type="FunFam" id="2.60.40.420:FF:000069">
    <property type="entry name" value="Early nodulin-like protein 1"/>
    <property type="match status" value="1"/>
</dbReference>
<accession>A0A5B6UJA8</accession>
<evidence type="ECO:0000256" key="5">
    <source>
        <dbReference type="ARBA" id="ARBA00023136"/>
    </source>
</evidence>
<evidence type="ECO:0000256" key="7">
    <source>
        <dbReference type="ARBA" id="ARBA00023180"/>
    </source>
</evidence>
<dbReference type="PROSITE" id="PS51485">
    <property type="entry name" value="PHYTOCYANIN"/>
    <property type="match status" value="1"/>
</dbReference>
<proteinExistence type="inferred from homology"/>
<comment type="caution">
    <text evidence="11">The sequence shown here is derived from an EMBL/GenBank/DDBJ whole genome shotgun (WGS) entry which is preliminary data.</text>
</comment>
<dbReference type="PANTHER" id="PTHR33021:SF197">
    <property type="entry name" value="EARLY NODULIN-LIKE PROTEIN 13"/>
    <property type="match status" value="1"/>
</dbReference>
<keyword evidence="4" id="KW-0732">Signal</keyword>
<evidence type="ECO:0000256" key="2">
    <source>
        <dbReference type="ARBA" id="ARBA00022475"/>
    </source>
</evidence>
<dbReference type="GO" id="GO:0009055">
    <property type="term" value="F:electron transfer activity"/>
    <property type="evidence" value="ECO:0007669"/>
    <property type="project" value="InterPro"/>
</dbReference>
<dbReference type="InterPro" id="IPR008972">
    <property type="entry name" value="Cupredoxin"/>
</dbReference>
<evidence type="ECO:0000256" key="8">
    <source>
        <dbReference type="ARBA" id="ARBA00023288"/>
    </source>
</evidence>
<keyword evidence="12" id="KW-1185">Reference proteome</keyword>
<reference evidence="12" key="1">
    <citation type="journal article" date="2019" name="Plant Biotechnol. J.">
        <title>Genome sequencing of the Australian wild diploid species Gossypium australe highlights disease resistance and delayed gland morphogenesis.</title>
        <authorList>
            <person name="Cai Y."/>
            <person name="Cai X."/>
            <person name="Wang Q."/>
            <person name="Wang P."/>
            <person name="Zhang Y."/>
            <person name="Cai C."/>
            <person name="Xu Y."/>
            <person name="Wang K."/>
            <person name="Zhou Z."/>
            <person name="Wang C."/>
            <person name="Geng S."/>
            <person name="Li B."/>
            <person name="Dong Q."/>
            <person name="Hou Y."/>
            <person name="Wang H."/>
            <person name="Ai P."/>
            <person name="Liu Z."/>
            <person name="Yi F."/>
            <person name="Sun M."/>
            <person name="An G."/>
            <person name="Cheng J."/>
            <person name="Zhang Y."/>
            <person name="Shi Q."/>
            <person name="Xie Y."/>
            <person name="Shi X."/>
            <person name="Chang Y."/>
            <person name="Huang F."/>
            <person name="Chen Y."/>
            <person name="Hong S."/>
            <person name="Mi L."/>
            <person name="Sun Q."/>
            <person name="Zhang L."/>
            <person name="Zhou B."/>
            <person name="Peng R."/>
            <person name="Zhang X."/>
            <person name="Liu F."/>
        </authorList>
    </citation>
    <scope>NUCLEOTIDE SEQUENCE [LARGE SCALE GENOMIC DNA]</scope>
    <source>
        <strain evidence="12">cv. PA1801</strain>
    </source>
</reference>
<dbReference type="InterPro" id="IPR039391">
    <property type="entry name" value="Phytocyanin-like"/>
</dbReference>
<dbReference type="PANTHER" id="PTHR33021">
    <property type="entry name" value="BLUE COPPER PROTEIN"/>
    <property type="match status" value="1"/>
</dbReference>
<evidence type="ECO:0000313" key="11">
    <source>
        <dbReference type="EMBL" id="KAA3458071.1"/>
    </source>
</evidence>
<keyword evidence="5" id="KW-0472">Membrane</keyword>
<dbReference type="AlphaFoldDB" id="A0A5B6UJA8"/>
<dbReference type="GO" id="GO:0005886">
    <property type="term" value="C:plasma membrane"/>
    <property type="evidence" value="ECO:0007669"/>
    <property type="project" value="UniProtKB-SubCell"/>
</dbReference>
<feature type="domain" description="Phytocyanin" evidence="10">
    <location>
        <begin position="108"/>
        <end position="212"/>
    </location>
</feature>
<keyword evidence="6" id="KW-1015">Disulfide bond</keyword>
<keyword evidence="2" id="KW-1003">Cell membrane</keyword>
<comment type="subcellular location">
    <subcellularLocation>
        <location evidence="1">Cell membrane</location>
        <topology evidence="1">Lipid-anchor</topology>
        <topology evidence="1">GPI-anchor</topology>
    </subcellularLocation>
</comment>
<dbReference type="Pfam" id="PF02298">
    <property type="entry name" value="Cu_bind_like"/>
    <property type="match status" value="1"/>
</dbReference>
<keyword evidence="7" id="KW-0325">Glycoprotein</keyword>
<dbReference type="EMBL" id="SMMG02000010">
    <property type="protein sequence ID" value="KAA3458071.1"/>
    <property type="molecule type" value="Genomic_DNA"/>
</dbReference>
<dbReference type="InterPro" id="IPR041846">
    <property type="entry name" value="ENL_dom"/>
</dbReference>
<evidence type="ECO:0000259" key="10">
    <source>
        <dbReference type="PROSITE" id="PS51485"/>
    </source>
</evidence>
<dbReference type="Gene3D" id="2.60.40.420">
    <property type="entry name" value="Cupredoxins - blue copper proteins"/>
    <property type="match status" value="1"/>
</dbReference>
<dbReference type="SUPFAM" id="SSF49503">
    <property type="entry name" value="Cupredoxins"/>
    <property type="match status" value="1"/>
</dbReference>
<dbReference type="InterPro" id="IPR003245">
    <property type="entry name" value="Phytocyanin_dom"/>
</dbReference>
<comment type="similarity">
    <text evidence="9">Belongs to the early nodulin-like (ENODL) family.</text>
</comment>
<dbReference type="GO" id="GO:0098552">
    <property type="term" value="C:side of membrane"/>
    <property type="evidence" value="ECO:0007669"/>
    <property type="project" value="UniProtKB-KW"/>
</dbReference>
<keyword evidence="3" id="KW-0336">GPI-anchor</keyword>
<evidence type="ECO:0000256" key="4">
    <source>
        <dbReference type="ARBA" id="ARBA00022729"/>
    </source>
</evidence>
<organism evidence="11 12">
    <name type="scientific">Gossypium australe</name>
    <dbReference type="NCBI Taxonomy" id="47621"/>
    <lineage>
        <taxon>Eukaryota</taxon>
        <taxon>Viridiplantae</taxon>
        <taxon>Streptophyta</taxon>
        <taxon>Embryophyta</taxon>
        <taxon>Tracheophyta</taxon>
        <taxon>Spermatophyta</taxon>
        <taxon>Magnoliopsida</taxon>
        <taxon>eudicotyledons</taxon>
        <taxon>Gunneridae</taxon>
        <taxon>Pentapetalae</taxon>
        <taxon>rosids</taxon>
        <taxon>malvids</taxon>
        <taxon>Malvales</taxon>
        <taxon>Malvaceae</taxon>
        <taxon>Malvoideae</taxon>
        <taxon>Gossypium</taxon>
    </lineage>
</organism>
<protein>
    <submittedName>
        <fullName evidence="11">Early nodulin-like protein 1</fullName>
    </submittedName>
</protein>
<evidence type="ECO:0000256" key="6">
    <source>
        <dbReference type="ARBA" id="ARBA00023157"/>
    </source>
</evidence>
<gene>
    <name evidence="11" type="ORF">EPI10_012723</name>
</gene>
<dbReference type="OrthoDB" id="1937044at2759"/>
<evidence type="ECO:0000313" key="12">
    <source>
        <dbReference type="Proteomes" id="UP000325315"/>
    </source>
</evidence>
<evidence type="ECO:0000256" key="9">
    <source>
        <dbReference type="ARBA" id="ARBA00035011"/>
    </source>
</evidence>